<protein>
    <submittedName>
        <fullName evidence="2">Uncharacterized protein</fullName>
    </submittedName>
</protein>
<organism evidence="2 3">
    <name type="scientific">Apiospora rasikravindrae</name>
    <dbReference type="NCBI Taxonomy" id="990691"/>
    <lineage>
        <taxon>Eukaryota</taxon>
        <taxon>Fungi</taxon>
        <taxon>Dikarya</taxon>
        <taxon>Ascomycota</taxon>
        <taxon>Pezizomycotina</taxon>
        <taxon>Sordariomycetes</taxon>
        <taxon>Xylariomycetidae</taxon>
        <taxon>Amphisphaeriales</taxon>
        <taxon>Apiosporaceae</taxon>
        <taxon>Apiospora</taxon>
    </lineage>
</organism>
<accession>A0ABR1RVP2</accession>
<feature type="chain" id="PRO_5046773092" evidence="1">
    <location>
        <begin position="19"/>
        <end position="167"/>
    </location>
</feature>
<proteinExistence type="predicted"/>
<gene>
    <name evidence="2" type="ORF">PG993_012754</name>
</gene>
<name>A0ABR1RVP2_9PEZI</name>
<keyword evidence="1" id="KW-0732">Signal</keyword>
<feature type="signal peptide" evidence="1">
    <location>
        <begin position="1"/>
        <end position="18"/>
    </location>
</feature>
<reference evidence="2 3" key="1">
    <citation type="submission" date="2023-01" db="EMBL/GenBank/DDBJ databases">
        <title>Analysis of 21 Apiospora genomes using comparative genomics revels a genus with tremendous synthesis potential of carbohydrate active enzymes and secondary metabolites.</title>
        <authorList>
            <person name="Sorensen T."/>
        </authorList>
    </citation>
    <scope>NUCLEOTIDE SEQUENCE [LARGE SCALE GENOMIC DNA]</scope>
    <source>
        <strain evidence="2 3">CBS 33761</strain>
    </source>
</reference>
<evidence type="ECO:0000313" key="2">
    <source>
        <dbReference type="EMBL" id="KAK8021987.1"/>
    </source>
</evidence>
<evidence type="ECO:0000256" key="1">
    <source>
        <dbReference type="SAM" id="SignalP"/>
    </source>
</evidence>
<comment type="caution">
    <text evidence="2">The sequence shown here is derived from an EMBL/GenBank/DDBJ whole genome shotgun (WGS) entry which is preliminary data.</text>
</comment>
<evidence type="ECO:0000313" key="3">
    <source>
        <dbReference type="Proteomes" id="UP001444661"/>
    </source>
</evidence>
<dbReference type="EMBL" id="JAQQWK010000012">
    <property type="protein sequence ID" value="KAK8021987.1"/>
    <property type="molecule type" value="Genomic_DNA"/>
</dbReference>
<sequence>MKQTSVAILSGFAAVAAAYCGKNNHCLREMASIGAEEFCSSTVVATVTVTPDAETSYTTTTRTVVDITTDLETTTVTSTATSTEATEVDTTTVTVSPTVTASELTTTTTVTTSTETDTLFTTTTFTLYINGLVDRSMKRRGWHKAAATGACTDSNQWASFPIHEGPS</sequence>
<keyword evidence="3" id="KW-1185">Reference proteome</keyword>
<dbReference type="Proteomes" id="UP001444661">
    <property type="component" value="Unassembled WGS sequence"/>
</dbReference>